<keyword evidence="1" id="KW-0812">Transmembrane</keyword>
<organism evidence="2 3">
    <name type="scientific">Brachionus plicatilis</name>
    <name type="common">Marine rotifer</name>
    <name type="synonym">Brachionus muelleri</name>
    <dbReference type="NCBI Taxonomy" id="10195"/>
    <lineage>
        <taxon>Eukaryota</taxon>
        <taxon>Metazoa</taxon>
        <taxon>Spiralia</taxon>
        <taxon>Gnathifera</taxon>
        <taxon>Rotifera</taxon>
        <taxon>Eurotatoria</taxon>
        <taxon>Monogononta</taxon>
        <taxon>Pseudotrocha</taxon>
        <taxon>Ploima</taxon>
        <taxon>Brachionidae</taxon>
        <taxon>Brachionus</taxon>
    </lineage>
</organism>
<sequence length="65" mass="7405">MKTLGSDEIDSVEFDNQLVSRYPKSLSFILILILILIFINGGQIYLPTITVHKTQLKRPVDIIMT</sequence>
<proteinExistence type="predicted"/>
<feature type="transmembrane region" description="Helical" evidence="1">
    <location>
        <begin position="26"/>
        <end position="46"/>
    </location>
</feature>
<dbReference type="Proteomes" id="UP000276133">
    <property type="component" value="Unassembled WGS sequence"/>
</dbReference>
<dbReference type="EMBL" id="REGN01001916">
    <property type="protein sequence ID" value="RNA31645.1"/>
    <property type="molecule type" value="Genomic_DNA"/>
</dbReference>
<evidence type="ECO:0000313" key="3">
    <source>
        <dbReference type="Proteomes" id="UP000276133"/>
    </source>
</evidence>
<keyword evidence="3" id="KW-1185">Reference proteome</keyword>
<reference evidence="2 3" key="1">
    <citation type="journal article" date="2018" name="Sci. Rep.">
        <title>Genomic signatures of local adaptation to the degree of environmental predictability in rotifers.</title>
        <authorList>
            <person name="Franch-Gras L."/>
            <person name="Hahn C."/>
            <person name="Garcia-Roger E.M."/>
            <person name="Carmona M.J."/>
            <person name="Serra M."/>
            <person name="Gomez A."/>
        </authorList>
    </citation>
    <scope>NUCLEOTIDE SEQUENCE [LARGE SCALE GENOMIC DNA]</scope>
    <source>
        <strain evidence="2">HYR1</strain>
    </source>
</reference>
<name>A0A3M7S7L9_BRAPC</name>
<comment type="caution">
    <text evidence="2">The sequence shown here is derived from an EMBL/GenBank/DDBJ whole genome shotgun (WGS) entry which is preliminary data.</text>
</comment>
<evidence type="ECO:0000313" key="2">
    <source>
        <dbReference type="EMBL" id="RNA31645.1"/>
    </source>
</evidence>
<keyword evidence="1" id="KW-0472">Membrane</keyword>
<dbReference type="AlphaFoldDB" id="A0A3M7S7L9"/>
<gene>
    <name evidence="2" type="ORF">BpHYR1_045910</name>
</gene>
<keyword evidence="1" id="KW-1133">Transmembrane helix</keyword>
<protein>
    <submittedName>
        <fullName evidence="2">Uncharacterized protein</fullName>
    </submittedName>
</protein>
<evidence type="ECO:0000256" key="1">
    <source>
        <dbReference type="SAM" id="Phobius"/>
    </source>
</evidence>
<accession>A0A3M7S7L9</accession>